<organism evidence="11">
    <name type="scientific">uncultured Caudovirales phage</name>
    <dbReference type="NCBI Taxonomy" id="2100421"/>
    <lineage>
        <taxon>Viruses</taxon>
        <taxon>Duplodnaviria</taxon>
        <taxon>Heunggongvirae</taxon>
        <taxon>Uroviricota</taxon>
        <taxon>Caudoviricetes</taxon>
        <taxon>Peduoviridae</taxon>
        <taxon>Maltschvirus</taxon>
        <taxon>Maltschvirus maltsch</taxon>
    </lineage>
</organism>
<dbReference type="Gene3D" id="1.10.443.10">
    <property type="entry name" value="Intergrase catalytic core"/>
    <property type="match status" value="1"/>
</dbReference>
<keyword evidence="7" id="KW-1160">Virus entry into host cell</keyword>
<dbReference type="Pfam" id="PF00589">
    <property type="entry name" value="Phage_integrase"/>
    <property type="match status" value="1"/>
</dbReference>
<evidence type="ECO:0000256" key="4">
    <source>
        <dbReference type="ARBA" id="ARBA00022801"/>
    </source>
</evidence>
<dbReference type="InterPro" id="IPR044068">
    <property type="entry name" value="CB"/>
</dbReference>
<evidence type="ECO:0000256" key="5">
    <source>
        <dbReference type="ARBA" id="ARBA00023125"/>
    </source>
</evidence>
<evidence type="ECO:0000256" key="3">
    <source>
        <dbReference type="ARBA" id="ARBA00022679"/>
    </source>
</evidence>
<evidence type="ECO:0000256" key="8">
    <source>
        <dbReference type="PROSITE-ProRule" id="PRU01248"/>
    </source>
</evidence>
<name>A0A6J5RDD9_9CAUD</name>
<keyword evidence="3" id="KW-0808">Transferase</keyword>
<accession>A0A6J5RDD9</accession>
<dbReference type="CDD" id="cd00397">
    <property type="entry name" value="DNA_BRE_C"/>
    <property type="match status" value="1"/>
</dbReference>
<feature type="domain" description="Core-binding (CB)" evidence="10">
    <location>
        <begin position="64"/>
        <end position="145"/>
    </location>
</feature>
<gene>
    <name evidence="11" type="ORF">UFOVP1229_39</name>
</gene>
<dbReference type="InterPro" id="IPR010998">
    <property type="entry name" value="Integrase_recombinase_N"/>
</dbReference>
<keyword evidence="6" id="KW-0233">DNA recombination</keyword>
<evidence type="ECO:0000313" key="11">
    <source>
        <dbReference type="EMBL" id="CAB4191511.1"/>
    </source>
</evidence>
<evidence type="ECO:0000259" key="10">
    <source>
        <dbReference type="PROSITE" id="PS51900"/>
    </source>
</evidence>
<dbReference type="EMBL" id="LR797178">
    <property type="protein sequence ID" value="CAB4191511.1"/>
    <property type="molecule type" value="Genomic_DNA"/>
</dbReference>
<dbReference type="Pfam" id="PF13102">
    <property type="entry name" value="Phage_int_SAM_5"/>
    <property type="match status" value="1"/>
</dbReference>
<protein>
    <recommendedName>
        <fullName evidence="2">Integrase</fullName>
    </recommendedName>
</protein>
<dbReference type="InterPro" id="IPR025269">
    <property type="entry name" value="SAM-like_dom"/>
</dbReference>
<dbReference type="InterPro" id="IPR013762">
    <property type="entry name" value="Integrase-like_cat_sf"/>
</dbReference>
<feature type="domain" description="Tyr recombinase" evidence="9">
    <location>
        <begin position="168"/>
        <end position="378"/>
    </location>
</feature>
<dbReference type="PANTHER" id="PTHR30349:SF41">
    <property type="entry name" value="INTEGRASE_RECOMBINASE PROTEIN MJ0367-RELATED"/>
    <property type="match status" value="1"/>
</dbReference>
<dbReference type="GO" id="GO:0016740">
    <property type="term" value="F:transferase activity"/>
    <property type="evidence" value="ECO:0007669"/>
    <property type="project" value="UniProtKB-KW"/>
</dbReference>
<dbReference type="GO" id="GO:0006310">
    <property type="term" value="P:DNA recombination"/>
    <property type="evidence" value="ECO:0007669"/>
    <property type="project" value="UniProtKB-KW"/>
</dbReference>
<evidence type="ECO:0000259" key="9">
    <source>
        <dbReference type="PROSITE" id="PS51898"/>
    </source>
</evidence>
<dbReference type="InterPro" id="IPR011010">
    <property type="entry name" value="DNA_brk_join_enz"/>
</dbReference>
<evidence type="ECO:0000256" key="7">
    <source>
        <dbReference type="ARBA" id="ARBA00023195"/>
    </source>
</evidence>
<dbReference type="SUPFAM" id="SSF56349">
    <property type="entry name" value="DNA breaking-rejoining enzymes"/>
    <property type="match status" value="1"/>
</dbReference>
<comment type="similarity">
    <text evidence="1">Belongs to the 'phage' integrase family.</text>
</comment>
<keyword evidence="5 8" id="KW-0238">DNA-binding</keyword>
<dbReference type="PROSITE" id="PS51898">
    <property type="entry name" value="TYR_RECOMBINASE"/>
    <property type="match status" value="1"/>
</dbReference>
<dbReference type="Gene3D" id="1.10.150.130">
    <property type="match status" value="1"/>
</dbReference>
<dbReference type="InterPro" id="IPR002104">
    <property type="entry name" value="Integrase_catalytic"/>
</dbReference>
<dbReference type="GO" id="GO:0015074">
    <property type="term" value="P:DNA integration"/>
    <property type="evidence" value="ECO:0007669"/>
    <property type="project" value="InterPro"/>
</dbReference>
<evidence type="ECO:0000256" key="2">
    <source>
        <dbReference type="ARBA" id="ARBA00016082"/>
    </source>
</evidence>
<dbReference type="PROSITE" id="PS51900">
    <property type="entry name" value="CB"/>
    <property type="match status" value="1"/>
</dbReference>
<keyword evidence="4" id="KW-0378">Hydrolase</keyword>
<keyword evidence="7" id="KW-1179">Viral genome integration</keyword>
<dbReference type="PANTHER" id="PTHR30349">
    <property type="entry name" value="PHAGE INTEGRASE-RELATED"/>
    <property type="match status" value="1"/>
</dbReference>
<dbReference type="GO" id="GO:0003677">
    <property type="term" value="F:DNA binding"/>
    <property type="evidence" value="ECO:0007669"/>
    <property type="project" value="UniProtKB-UniRule"/>
</dbReference>
<sequence length="399" mass="46204">MTVEVYVMDYGRRFLQLQWLDPHTGKRITQSSKCTSKQMKQAILKAEEKKKQLNAVDSPQDGSIGWKDFRDRFACQMLSGAAVRTSQTYISILNMLEKFRRPTELRQVNSRFLSEYAGWLRGLPRSETTIQAHMRHIKAVMRWARANRFIPEIPSIPVVTRASKRKLMKGRPLTDAEFQLFLSKIPEVVGPDHAANWTWMARGLWLSGLRLDESTMLSWDSSDGFHVIVDGERAKLRIPDWVEKGHEDRIYPITPDFVQFLLAVPEDQRRGMVFKPTYTNHRNGRIDTYRHSREVGRMFSAVGKLAGIVVDIKRLTGKPPVEKHASAHDLRRSFGTRWSRIIEQPAVLMELMRHSAIETTMMYYVGNDADQLQDSIYRSWERLHNTPHNTSDSGKPKPR</sequence>
<dbReference type="GO" id="GO:0044826">
    <property type="term" value="P:viral genome integration into host DNA"/>
    <property type="evidence" value="ECO:0007669"/>
    <property type="project" value="UniProtKB-KW"/>
</dbReference>
<reference evidence="11" key="1">
    <citation type="submission" date="2020-05" db="EMBL/GenBank/DDBJ databases">
        <authorList>
            <person name="Chiriac C."/>
            <person name="Salcher M."/>
            <person name="Ghai R."/>
            <person name="Kavagutti S V."/>
        </authorList>
    </citation>
    <scope>NUCLEOTIDE SEQUENCE</scope>
</reference>
<evidence type="ECO:0000256" key="6">
    <source>
        <dbReference type="ARBA" id="ARBA00023172"/>
    </source>
</evidence>
<dbReference type="InterPro" id="IPR050090">
    <property type="entry name" value="Tyrosine_recombinase_XerCD"/>
</dbReference>
<evidence type="ECO:0000256" key="1">
    <source>
        <dbReference type="ARBA" id="ARBA00008857"/>
    </source>
</evidence>
<keyword evidence="7" id="KW-0229">DNA integration</keyword>
<proteinExistence type="inferred from homology"/>
<dbReference type="GO" id="GO:0075713">
    <property type="term" value="P:establishment of integrated proviral latency"/>
    <property type="evidence" value="ECO:0007669"/>
    <property type="project" value="UniProtKB-KW"/>
</dbReference>
<dbReference type="GO" id="GO:0016787">
    <property type="term" value="F:hydrolase activity"/>
    <property type="evidence" value="ECO:0007669"/>
    <property type="project" value="UniProtKB-KW"/>
</dbReference>